<dbReference type="InterPro" id="IPR036618">
    <property type="entry name" value="PtsI_HPr-bd_sf"/>
</dbReference>
<proteinExistence type="inferred from homology"/>
<dbReference type="GO" id="GO:0047324">
    <property type="term" value="F:phosphoenolpyruvate-glycerone phosphotransferase activity"/>
    <property type="evidence" value="ECO:0007669"/>
    <property type="project" value="UniProtKB-EC"/>
</dbReference>
<dbReference type="GO" id="GO:0005737">
    <property type="term" value="C:cytoplasm"/>
    <property type="evidence" value="ECO:0007669"/>
    <property type="project" value="UniProtKB-SubCell"/>
</dbReference>
<dbReference type="InterPro" id="IPR002114">
    <property type="entry name" value="PTS_HPr_Ser_P_site"/>
</dbReference>
<comment type="subunit">
    <text evidence="19">Homodimer. The dihydroxyacetone kinase complex is composed of a homodimer of DhaM, a homodimer of DhaK and the subunit DhaL.</text>
</comment>
<dbReference type="GO" id="GO:0009401">
    <property type="term" value="P:phosphoenolpyruvate-dependent sugar phosphotransferase system"/>
    <property type="evidence" value="ECO:0007669"/>
    <property type="project" value="UniProtKB-KW"/>
</dbReference>
<dbReference type="GO" id="GO:0046872">
    <property type="term" value="F:metal ion binding"/>
    <property type="evidence" value="ECO:0007669"/>
    <property type="project" value="UniProtKB-KW"/>
</dbReference>
<keyword evidence="12" id="KW-0963">Cytoplasm</keyword>
<dbReference type="PROSITE" id="PS51350">
    <property type="entry name" value="PTS_HPR_DOM"/>
    <property type="match status" value="1"/>
</dbReference>
<dbReference type="InterPro" id="IPR008279">
    <property type="entry name" value="PEP-util_enz_mobile_dom"/>
</dbReference>
<comment type="function">
    <text evidence="4">Component of the dihydroxyacetone kinase complex, which is responsible for the phosphoenolpyruvate (PEP)-dependent phosphorylation of dihydroxyacetone. DhaM serves as the phosphoryl donor. Is phosphorylated by phosphoenolpyruvate in an EI- and HPr-dependent reaction, and a phosphorelay system on histidine residues finally leads to phosphoryl transfer to DhaL and dihydroxyacetone.</text>
</comment>
<evidence type="ECO:0000256" key="3">
    <source>
        <dbReference type="ARBA" id="ARBA00001946"/>
    </source>
</evidence>
<keyword evidence="22" id="KW-0670">Pyruvate</keyword>
<dbReference type="InterPro" id="IPR000121">
    <property type="entry name" value="PEP_util_C"/>
</dbReference>
<keyword evidence="14 22" id="KW-0808">Transferase</keyword>
<dbReference type="Gene3D" id="3.20.20.60">
    <property type="entry name" value="Phosphoenolpyruvate-binding domains"/>
    <property type="match status" value="1"/>
</dbReference>
<comment type="catalytic activity">
    <reaction evidence="1">
        <text>L-histidyl-[protein] + phosphoenolpyruvate = N(pros)-phospho-L-histidyl-[protein] + pyruvate</text>
        <dbReference type="Rhea" id="RHEA:23880"/>
        <dbReference type="Rhea" id="RHEA-COMP:9745"/>
        <dbReference type="Rhea" id="RHEA-COMP:9746"/>
        <dbReference type="ChEBI" id="CHEBI:15361"/>
        <dbReference type="ChEBI" id="CHEBI:29979"/>
        <dbReference type="ChEBI" id="CHEBI:58702"/>
        <dbReference type="ChEBI" id="CHEBI:64837"/>
        <dbReference type="EC" id="2.7.3.9"/>
    </reaction>
</comment>
<dbReference type="Pfam" id="PF05524">
    <property type="entry name" value="PEP-utilisers_N"/>
    <property type="match status" value="1"/>
</dbReference>
<dbReference type="Gene3D" id="3.50.30.10">
    <property type="entry name" value="Phosphohistidine domain"/>
    <property type="match status" value="1"/>
</dbReference>
<dbReference type="PROSITE" id="PS00369">
    <property type="entry name" value="PTS_HPR_HIS"/>
    <property type="match status" value="1"/>
</dbReference>
<dbReference type="PANTHER" id="PTHR46244:SF6">
    <property type="entry name" value="PHOSPHOENOLPYRUVATE-PROTEIN PHOSPHOTRANSFERASE"/>
    <property type="match status" value="1"/>
</dbReference>
<dbReference type="InterPro" id="IPR015813">
    <property type="entry name" value="Pyrv/PenolPyrv_kinase-like_dom"/>
</dbReference>
<evidence type="ECO:0000256" key="18">
    <source>
        <dbReference type="ARBA" id="ARBA00022842"/>
    </source>
</evidence>
<organism evidence="22 23">
    <name type="scientific">Oxynema aestuarii AP17</name>
    <dbReference type="NCBI Taxonomy" id="2064643"/>
    <lineage>
        <taxon>Bacteria</taxon>
        <taxon>Bacillati</taxon>
        <taxon>Cyanobacteriota</taxon>
        <taxon>Cyanophyceae</taxon>
        <taxon>Oscillatoriophycideae</taxon>
        <taxon>Oscillatoriales</taxon>
        <taxon>Oscillatoriaceae</taxon>
        <taxon>Oxynema</taxon>
        <taxon>Oxynema aestuarii</taxon>
    </lineage>
</organism>
<dbReference type="PRINTS" id="PR01736">
    <property type="entry name" value="PHPHTRNFRASE"/>
</dbReference>
<evidence type="ECO:0000256" key="15">
    <source>
        <dbReference type="ARBA" id="ARBA00022683"/>
    </source>
</evidence>
<evidence type="ECO:0000256" key="12">
    <source>
        <dbReference type="ARBA" id="ARBA00022490"/>
    </source>
</evidence>
<evidence type="ECO:0000259" key="21">
    <source>
        <dbReference type="PROSITE" id="PS51350"/>
    </source>
</evidence>
<dbReference type="CDD" id="cd00367">
    <property type="entry name" value="PTS-HPr_like"/>
    <property type="match status" value="1"/>
</dbReference>
<evidence type="ECO:0000256" key="17">
    <source>
        <dbReference type="ARBA" id="ARBA00022777"/>
    </source>
</evidence>
<dbReference type="PROSITE" id="PS00589">
    <property type="entry name" value="PTS_HPR_SER"/>
    <property type="match status" value="1"/>
</dbReference>
<name>A0A6H1U2Q2_9CYAN</name>
<keyword evidence="16" id="KW-0479">Metal-binding</keyword>
<evidence type="ECO:0000256" key="16">
    <source>
        <dbReference type="ARBA" id="ARBA00022723"/>
    </source>
</evidence>
<dbReference type="RefSeq" id="WP_168571304.1">
    <property type="nucleotide sequence ID" value="NZ_CP051167.1"/>
</dbReference>
<dbReference type="Gene3D" id="1.10.274.10">
    <property type="entry name" value="PtsI, HPr-binding domain"/>
    <property type="match status" value="1"/>
</dbReference>
<keyword evidence="18" id="KW-0460">Magnesium</keyword>
<dbReference type="SUPFAM" id="SSF55594">
    <property type="entry name" value="HPr-like"/>
    <property type="match status" value="1"/>
</dbReference>
<dbReference type="SUPFAM" id="SSF51621">
    <property type="entry name" value="Phosphoenolpyruvate/pyruvate domain"/>
    <property type="match status" value="1"/>
</dbReference>
<keyword evidence="11" id="KW-0813">Transport</keyword>
<reference evidence="22 23" key="1">
    <citation type="submission" date="2020-04" db="EMBL/GenBank/DDBJ databases">
        <authorList>
            <person name="Basu S."/>
            <person name="Maruthanayagam V."/>
            <person name="Chakraborty S."/>
            <person name="Pramanik A."/>
            <person name="Mukherjee J."/>
            <person name="Brink B."/>
        </authorList>
    </citation>
    <scope>NUCLEOTIDE SEQUENCE [LARGE SCALE GENOMIC DNA]</scope>
    <source>
        <strain evidence="22 23">AP17</strain>
    </source>
</reference>
<evidence type="ECO:0000256" key="5">
    <source>
        <dbReference type="ARBA" id="ARBA00003681"/>
    </source>
</evidence>
<sequence length="822" mass="87616">MVGIVIVSHSEKLAAAVRELTRQMVGSAVEIAIAAGIDDPENPFGTDPMRVLAAIEAADRGEGVLLLMDLGSAVMSAEMALEFLEADRRSRVQLCEAPLVEGAIAAAVAVSTGANLDRAIAEARSALTPKACQLGIEPASPPAPNAATGEPTSQLRLTVCNRLGIHARPAALFVQIASQFTASIAVTNLRRSSEAIDGKSIIQLMTLGVRQGDEIAIAARGIDAGNAVQALKELIQCNFHEGDADVPEVATSAPTVPTGEGVQGIAASPGVALGPLVRYHPVLPEVREAMAEDPESEWDTLQLAVQNARRQMQMLANAMSSPETGAIFEAHQLYLQDPYLWKGIRHDIFVEKYGAIAAWKRAIDETVRRYQNLDDPYLQARSSDLNDIGIRVLRALSGNSSVRLELRDPGILLTGDLTPSEVAQLDPKVILGICTTGGSANSHSAILARNLGIPTVMGLGDRLAGVADGTEIALDGDTGEVWVEPDRDRRRTLAAKRQVSESRAIAPSPTQTRDGRRVTLLANVMGVPDAQLARNSGAEGVGLLRTEFFYFDRPLPPGEEEQAQVYRAIADIFKNRPTVIRTLDVGGDKPLPWLQLPPENNPFLGLRGIRLLLDRPDLFKTQLRAILKASHGRQIKVMFPTVATLAEWRAAKALLDRAKAELDGEDRAYNRAIAVGMMVEIPAAVAIADRFAAEVDFFSIGTNDLTQYYLAADRTNPQVSPFANVLEPSVLRAIAQTTRAAGAVGVPVAVCGELASNPAAVPLLVGLGIAELSLNPRAIAAVKAAIARFSVPEAEAIAATALQLDSAEAVRNFLQQQFSALS</sequence>
<dbReference type="SUPFAM" id="SSF53062">
    <property type="entry name" value="PTS system fructose IIA component-like"/>
    <property type="match status" value="1"/>
</dbReference>
<evidence type="ECO:0000256" key="8">
    <source>
        <dbReference type="ARBA" id="ARBA00012095"/>
    </source>
</evidence>
<keyword evidence="23" id="KW-1185">Reference proteome</keyword>
<dbReference type="Gene3D" id="3.40.50.510">
    <property type="entry name" value="Phosphotransferase system, mannose-type IIA component"/>
    <property type="match status" value="1"/>
</dbReference>
<evidence type="ECO:0000256" key="9">
    <source>
        <dbReference type="ARBA" id="ARBA00012232"/>
    </source>
</evidence>
<evidence type="ECO:0000256" key="1">
    <source>
        <dbReference type="ARBA" id="ARBA00000683"/>
    </source>
</evidence>
<evidence type="ECO:0000256" key="7">
    <source>
        <dbReference type="ARBA" id="ARBA00007837"/>
    </source>
</evidence>
<keyword evidence="13" id="KW-0762">Sugar transport</keyword>
<feature type="domain" description="HPr" evidence="21">
    <location>
        <begin position="152"/>
        <end position="242"/>
    </location>
</feature>
<dbReference type="InterPro" id="IPR008731">
    <property type="entry name" value="PTS_EIN"/>
</dbReference>
<feature type="domain" description="PTS EIIA type-4" evidence="20">
    <location>
        <begin position="1"/>
        <end position="136"/>
    </location>
</feature>
<keyword evidence="15" id="KW-0598">Phosphotransferase system</keyword>
<dbReference type="PANTHER" id="PTHR46244">
    <property type="entry name" value="PHOSPHOENOLPYRUVATE-PROTEIN PHOSPHOTRANSFERASE"/>
    <property type="match status" value="1"/>
</dbReference>
<dbReference type="AlphaFoldDB" id="A0A6H1U2Q2"/>
<evidence type="ECO:0000313" key="23">
    <source>
        <dbReference type="Proteomes" id="UP000500857"/>
    </source>
</evidence>
<evidence type="ECO:0000259" key="20">
    <source>
        <dbReference type="PROSITE" id="PS51096"/>
    </source>
</evidence>
<dbReference type="Gene3D" id="3.30.1340.10">
    <property type="entry name" value="HPr-like"/>
    <property type="match status" value="1"/>
</dbReference>
<evidence type="ECO:0000256" key="10">
    <source>
        <dbReference type="ARBA" id="ARBA00020422"/>
    </source>
</evidence>
<dbReference type="InterPro" id="IPR012844">
    <property type="entry name" value="DhaM_N"/>
</dbReference>
<dbReference type="EC" id="2.7.1.121" evidence="8"/>
<dbReference type="GO" id="GO:0008965">
    <property type="term" value="F:phosphoenolpyruvate-protein phosphotransferase activity"/>
    <property type="evidence" value="ECO:0007669"/>
    <property type="project" value="UniProtKB-EC"/>
</dbReference>
<accession>A0A6H1U2Q2</accession>
<dbReference type="NCBIfam" id="TIGR02364">
    <property type="entry name" value="dha_pts"/>
    <property type="match status" value="1"/>
</dbReference>
<dbReference type="Pfam" id="PF00381">
    <property type="entry name" value="PTS-HPr"/>
    <property type="match status" value="1"/>
</dbReference>
<dbReference type="SUPFAM" id="SSF52009">
    <property type="entry name" value="Phosphohistidine domain"/>
    <property type="match status" value="1"/>
</dbReference>
<dbReference type="EC" id="2.7.3.9" evidence="9"/>
<dbReference type="SUPFAM" id="SSF47831">
    <property type="entry name" value="Enzyme I of the PEP:sugar phosphotransferase system HPr-binding (sub)domain"/>
    <property type="match status" value="1"/>
</dbReference>
<evidence type="ECO:0000256" key="2">
    <source>
        <dbReference type="ARBA" id="ARBA00001113"/>
    </source>
</evidence>
<dbReference type="InterPro" id="IPR001020">
    <property type="entry name" value="PTS_HPr_His_P_site"/>
</dbReference>
<evidence type="ECO:0000256" key="4">
    <source>
        <dbReference type="ARBA" id="ARBA00002788"/>
    </source>
</evidence>
<dbReference type="InterPro" id="IPR036637">
    <property type="entry name" value="Phosphohistidine_dom_sf"/>
</dbReference>
<dbReference type="InterPro" id="IPR050499">
    <property type="entry name" value="PEP-utilizing_PTS_enzyme"/>
</dbReference>
<comment type="similarity">
    <text evidence="7">Belongs to the PEP-utilizing enzyme family.</text>
</comment>
<dbReference type="InterPro" id="IPR036662">
    <property type="entry name" value="PTS_EIIA_man-typ_sf"/>
</dbReference>
<comment type="function">
    <text evidence="5">General (non sugar-specific) component of the phosphoenolpyruvate-dependent sugar phosphotransferase system (sugar PTS). This major carbohydrate active-transport system catalyzes the phosphorylation of incoming sugar substrates concomitantly with their translocation across the cell membrane. The phosphoryl group from phosphoenolpyruvate (PEP) is transferred to the phosphoryl carrier protein HPr by enzyme I. Phospho-HPr then transfers it to the PTS EIIA domain.</text>
</comment>
<dbReference type="EMBL" id="CP051167">
    <property type="protein sequence ID" value="QIZ73158.1"/>
    <property type="molecule type" value="Genomic_DNA"/>
</dbReference>
<evidence type="ECO:0000256" key="14">
    <source>
        <dbReference type="ARBA" id="ARBA00022679"/>
    </source>
</evidence>
<gene>
    <name evidence="22" type="primary">ptsP</name>
    <name evidence="22" type="ORF">HCG48_23265</name>
</gene>
<keyword evidence="17" id="KW-0418">Kinase</keyword>
<dbReference type="GO" id="GO:0016020">
    <property type="term" value="C:membrane"/>
    <property type="evidence" value="ECO:0007669"/>
    <property type="project" value="InterPro"/>
</dbReference>
<comment type="catalytic activity">
    <reaction evidence="2">
        <text>dihydroxyacetone + phosphoenolpyruvate = dihydroxyacetone phosphate + pyruvate</text>
        <dbReference type="Rhea" id="RHEA:18381"/>
        <dbReference type="ChEBI" id="CHEBI:15361"/>
        <dbReference type="ChEBI" id="CHEBI:16016"/>
        <dbReference type="ChEBI" id="CHEBI:57642"/>
        <dbReference type="ChEBI" id="CHEBI:58702"/>
        <dbReference type="EC" id="2.7.1.121"/>
    </reaction>
</comment>
<evidence type="ECO:0000256" key="11">
    <source>
        <dbReference type="ARBA" id="ARBA00022448"/>
    </source>
</evidence>
<dbReference type="InterPro" id="IPR035895">
    <property type="entry name" value="HPr-like_sf"/>
</dbReference>
<comment type="cofactor">
    <cofactor evidence="3">
        <name>Mg(2+)</name>
        <dbReference type="ChEBI" id="CHEBI:18420"/>
    </cofactor>
</comment>
<evidence type="ECO:0000256" key="13">
    <source>
        <dbReference type="ARBA" id="ARBA00022597"/>
    </source>
</evidence>
<dbReference type="Pfam" id="PF00391">
    <property type="entry name" value="PEP-utilizers"/>
    <property type="match status" value="1"/>
</dbReference>
<dbReference type="InterPro" id="IPR040442">
    <property type="entry name" value="Pyrv_kinase-like_dom_sf"/>
</dbReference>
<dbReference type="InterPro" id="IPR000032">
    <property type="entry name" value="HPr-like"/>
</dbReference>
<dbReference type="InterPro" id="IPR004701">
    <property type="entry name" value="PTS_EIIA_man-typ"/>
</dbReference>
<dbReference type="PROSITE" id="PS51096">
    <property type="entry name" value="PTS_EIIA_TYPE_4"/>
    <property type="match status" value="1"/>
</dbReference>
<dbReference type="NCBIfam" id="TIGR01003">
    <property type="entry name" value="PTS_HPr_family"/>
    <property type="match status" value="1"/>
</dbReference>
<dbReference type="Pfam" id="PF03610">
    <property type="entry name" value="EIIA-man"/>
    <property type="match status" value="1"/>
</dbReference>
<evidence type="ECO:0000256" key="6">
    <source>
        <dbReference type="ARBA" id="ARBA00004496"/>
    </source>
</evidence>
<evidence type="ECO:0000256" key="19">
    <source>
        <dbReference type="ARBA" id="ARBA00046577"/>
    </source>
</evidence>
<dbReference type="PRINTS" id="PR00107">
    <property type="entry name" value="PHOSPHOCPHPR"/>
</dbReference>
<dbReference type="Proteomes" id="UP000500857">
    <property type="component" value="Chromosome"/>
</dbReference>
<dbReference type="InterPro" id="IPR006318">
    <property type="entry name" value="PTS_EI-like"/>
</dbReference>
<evidence type="ECO:0000313" key="22">
    <source>
        <dbReference type="EMBL" id="QIZ73158.1"/>
    </source>
</evidence>
<comment type="subcellular location">
    <subcellularLocation>
        <location evidence="6">Cytoplasm</location>
    </subcellularLocation>
</comment>
<dbReference type="KEGG" id="oxy:HCG48_23265"/>
<dbReference type="NCBIfam" id="TIGR01417">
    <property type="entry name" value="PTS_I_fam"/>
    <property type="match status" value="1"/>
</dbReference>
<protein>
    <recommendedName>
        <fullName evidence="10">Phosphocarrier protein HPr</fullName>
        <ecNumber evidence="8">2.7.1.121</ecNumber>
        <ecNumber evidence="9">2.7.3.9</ecNumber>
    </recommendedName>
</protein>
<dbReference type="Pfam" id="PF02896">
    <property type="entry name" value="PEP-utilizers_C"/>
    <property type="match status" value="1"/>
</dbReference>